<dbReference type="Gene3D" id="1.10.760.10">
    <property type="entry name" value="Cytochrome c-like domain"/>
    <property type="match status" value="1"/>
</dbReference>
<dbReference type="GO" id="GO:0009055">
    <property type="term" value="F:electron transfer activity"/>
    <property type="evidence" value="ECO:0007669"/>
    <property type="project" value="InterPro"/>
</dbReference>
<dbReference type="GO" id="GO:0046872">
    <property type="term" value="F:metal ion binding"/>
    <property type="evidence" value="ECO:0007669"/>
    <property type="project" value="UniProtKB-KW"/>
</dbReference>
<feature type="domain" description="Cytochrome c" evidence="6">
    <location>
        <begin position="80"/>
        <end position="166"/>
    </location>
</feature>
<reference evidence="7 8" key="1">
    <citation type="submission" date="2012-04" db="EMBL/GenBank/DDBJ databases">
        <title>Improved High-Quality Draft sequence of Leptothrix ochracea L12.</title>
        <authorList>
            <consortium name="US DOE Joint Genome Institute"/>
            <person name="Lucas S."/>
            <person name="Han J."/>
            <person name="Lapidus A."/>
            <person name="Cheng J.-F."/>
            <person name="Goodwin L."/>
            <person name="Pitluck S."/>
            <person name="Peters L."/>
            <person name="Zeytun A."/>
            <person name="Detter J.C."/>
            <person name="Han C."/>
            <person name="Tapia R."/>
            <person name="Land M."/>
            <person name="Hauser L."/>
            <person name="Kyrpides N."/>
            <person name="Ivanova N."/>
            <person name="Pagani I."/>
            <person name="Stepanauskas R."/>
            <person name="Masland D."/>
            <person name="Poulton N."/>
            <person name="Emerson D."/>
            <person name="Fleming E."/>
            <person name="Woyke T."/>
        </authorList>
    </citation>
    <scope>NUCLEOTIDE SEQUENCE [LARGE SCALE GENOMIC DNA]</scope>
    <source>
        <strain evidence="7 8">L12</strain>
    </source>
</reference>
<dbReference type="GO" id="GO:0020037">
    <property type="term" value="F:heme binding"/>
    <property type="evidence" value="ECO:0007669"/>
    <property type="project" value="InterPro"/>
</dbReference>
<dbReference type="SUPFAM" id="SSF46626">
    <property type="entry name" value="Cytochrome c"/>
    <property type="match status" value="1"/>
</dbReference>
<keyword evidence="1 4" id="KW-0349">Heme</keyword>
<evidence type="ECO:0000256" key="2">
    <source>
        <dbReference type="ARBA" id="ARBA00022723"/>
    </source>
</evidence>
<dbReference type="PANTHER" id="PTHR40394">
    <property type="entry name" value="LIPOPROTEIN-RELATED"/>
    <property type="match status" value="1"/>
</dbReference>
<keyword evidence="2 4" id="KW-0479">Metal-binding</keyword>
<name>I4Z690_9BURK</name>
<proteinExistence type="predicted"/>
<dbReference type="AlphaFoldDB" id="I4Z690"/>
<protein>
    <submittedName>
        <fullName evidence="7">Cytochrome c, mono-and diheme variants family</fullName>
    </submittedName>
</protein>
<feature type="signal peptide" evidence="5">
    <location>
        <begin position="1"/>
        <end position="22"/>
    </location>
</feature>
<dbReference type="EMBL" id="JH660670">
    <property type="protein sequence ID" value="EIM31732.1"/>
    <property type="molecule type" value="Genomic_DNA"/>
</dbReference>
<evidence type="ECO:0000256" key="4">
    <source>
        <dbReference type="PROSITE-ProRule" id="PRU00433"/>
    </source>
</evidence>
<organism evidence="7 8">
    <name type="scientific">Leptothrix ochracea L12</name>
    <dbReference type="NCBI Taxonomy" id="735332"/>
    <lineage>
        <taxon>Bacteria</taxon>
        <taxon>Pseudomonadati</taxon>
        <taxon>Pseudomonadota</taxon>
        <taxon>Betaproteobacteria</taxon>
        <taxon>Burkholderiales</taxon>
        <taxon>Sphaerotilaceae</taxon>
        <taxon>Leptothrix</taxon>
    </lineage>
</organism>
<evidence type="ECO:0000259" key="6">
    <source>
        <dbReference type="PROSITE" id="PS51007"/>
    </source>
</evidence>
<evidence type="ECO:0000313" key="7">
    <source>
        <dbReference type="EMBL" id="EIM31732.1"/>
    </source>
</evidence>
<dbReference type="InterPro" id="IPR009056">
    <property type="entry name" value="Cyt_c-like_dom"/>
</dbReference>
<keyword evidence="3 4" id="KW-0408">Iron</keyword>
<keyword evidence="5" id="KW-0732">Signal</keyword>
<dbReference type="HOGENOM" id="CLU_088548_1_1_4"/>
<sequence>MMCLKNCVAAMALVIAPAVSFAWPWNNDMANQISVKPQEGPEAVRQYPQHSVPAAGTRTVRVADMDAANKMVNPNRATPASIANGKRMYQIYCETCHGASGQGDGPVGAKLVLKPYDLTADKVQKELPEGYIFGYVTLGGAIMPSYANDLYPSERWDLINYIRHALKSEKPVAVGVK</sequence>
<keyword evidence="8" id="KW-1185">Reference proteome</keyword>
<evidence type="ECO:0000313" key="8">
    <source>
        <dbReference type="Proteomes" id="UP000053899"/>
    </source>
</evidence>
<dbReference type="RefSeq" id="WP_009453224.1">
    <property type="nucleotide sequence ID" value="NZ_JH660670.1"/>
</dbReference>
<dbReference type="GeneID" id="92352061"/>
<dbReference type="Pfam" id="PF13442">
    <property type="entry name" value="Cytochrome_CBB3"/>
    <property type="match status" value="1"/>
</dbReference>
<gene>
    <name evidence="7" type="ORF">LepocDRAFT_00004730</name>
</gene>
<evidence type="ECO:0000256" key="5">
    <source>
        <dbReference type="SAM" id="SignalP"/>
    </source>
</evidence>
<evidence type="ECO:0000256" key="3">
    <source>
        <dbReference type="ARBA" id="ARBA00023004"/>
    </source>
</evidence>
<feature type="chain" id="PRO_5003698842" evidence="5">
    <location>
        <begin position="23"/>
        <end position="177"/>
    </location>
</feature>
<dbReference type="PROSITE" id="PS51007">
    <property type="entry name" value="CYTC"/>
    <property type="match status" value="1"/>
</dbReference>
<dbReference type="InterPro" id="IPR036909">
    <property type="entry name" value="Cyt_c-like_dom_sf"/>
</dbReference>
<evidence type="ECO:0000256" key="1">
    <source>
        <dbReference type="ARBA" id="ARBA00022617"/>
    </source>
</evidence>
<dbReference type="PANTHER" id="PTHR40394:SF2">
    <property type="entry name" value="QUINOL:CYTOCHROME C OXIDOREDUCTASE MEMBRANE PROTEIN"/>
    <property type="match status" value="1"/>
</dbReference>
<accession>I4Z690</accession>
<dbReference type="Proteomes" id="UP000053899">
    <property type="component" value="Unassembled WGS sequence"/>
</dbReference>